<sequence length="83" mass="9336">MNKQSTPTFLLRKLSYEGKKATAFTQNDKIEIQIECKENAGTLEEKVPYAIVTTFEVAEGVNIPVYDQIQQQLKTVVKIQTSG</sequence>
<proteinExistence type="predicted"/>
<organism evidence="1 2">
    <name type="scientific">Candidatus Magnetobacterium casense</name>
    <dbReference type="NCBI Taxonomy" id="1455061"/>
    <lineage>
        <taxon>Bacteria</taxon>
        <taxon>Pseudomonadati</taxon>
        <taxon>Nitrospirota</taxon>
        <taxon>Thermodesulfovibrionia</taxon>
        <taxon>Thermodesulfovibrionales</taxon>
        <taxon>Candidatus Magnetobacteriaceae</taxon>
        <taxon>Candidatus Magnetobacterium</taxon>
    </lineage>
</organism>
<comment type="caution">
    <text evidence="1">The sequence shown here is derived from an EMBL/GenBank/DDBJ whole genome shotgun (WGS) entry which is preliminary data.</text>
</comment>
<dbReference type="RefSeq" id="WP_218252647.1">
    <property type="nucleotide sequence ID" value="NZ_JABXWD010000183.1"/>
</dbReference>
<gene>
    <name evidence="1" type="ORF">HWQ67_10510</name>
</gene>
<accession>A0ABS6S0V1</accession>
<evidence type="ECO:0000313" key="2">
    <source>
        <dbReference type="Proteomes" id="UP001196980"/>
    </source>
</evidence>
<protein>
    <submittedName>
        <fullName evidence="1">Uncharacterized protein</fullName>
    </submittedName>
</protein>
<reference evidence="1 2" key="1">
    <citation type="journal article" date="2020" name="J Geophys Res Biogeosci">
        <title>Magnetotaxis as an Adaptation to Enable Bacterial Shuttling of Microbial Sulfur and Sulfur Cycling Across Aquatic Oxic#Anoxic Interfaces.</title>
        <authorList>
            <person name="Li J."/>
            <person name="Liu P."/>
            <person name="Wang J."/>
            <person name="Roberts A.P."/>
            <person name="Pan Y."/>
        </authorList>
    </citation>
    <scope>NUCLEOTIDE SEQUENCE [LARGE SCALE GENOMIC DNA]</scope>
    <source>
        <strain evidence="1 2">MYR-1_YQ</strain>
    </source>
</reference>
<keyword evidence="2" id="KW-1185">Reference proteome</keyword>
<evidence type="ECO:0000313" key="1">
    <source>
        <dbReference type="EMBL" id="MBV6342018.1"/>
    </source>
</evidence>
<dbReference type="EMBL" id="JABXWD010000183">
    <property type="protein sequence ID" value="MBV6342018.1"/>
    <property type="molecule type" value="Genomic_DNA"/>
</dbReference>
<dbReference type="Proteomes" id="UP001196980">
    <property type="component" value="Unassembled WGS sequence"/>
</dbReference>
<name>A0ABS6S0V1_9BACT</name>